<accession>A0ABQ0GTL1</accession>
<dbReference type="PANTHER" id="PTHR35186:SF4">
    <property type="entry name" value="PRION-INHIBITION AND PROPAGATION HELO DOMAIN-CONTAINING PROTEIN"/>
    <property type="match status" value="1"/>
</dbReference>
<dbReference type="Pfam" id="PF00082">
    <property type="entry name" value="Peptidase_S8"/>
    <property type="match status" value="1"/>
</dbReference>
<evidence type="ECO:0000259" key="4">
    <source>
        <dbReference type="Pfam" id="PF00082"/>
    </source>
</evidence>
<reference evidence="6 7" key="1">
    <citation type="submission" date="2024-09" db="EMBL/GenBank/DDBJ databases">
        <title>Itraconazole resistance in Madurella fahalii resulting from another homologue of gene encoding cytochrome P450 14-alpha sterol demethylase (CYP51).</title>
        <authorList>
            <person name="Yoshioka I."/>
            <person name="Fahal A.H."/>
            <person name="Kaneko S."/>
            <person name="Yaguchi T."/>
        </authorList>
    </citation>
    <scope>NUCLEOTIDE SEQUENCE [LARGE SCALE GENOMIC DNA]</scope>
    <source>
        <strain evidence="6 7">IFM 68171</strain>
    </source>
</reference>
<evidence type="ECO:0000256" key="3">
    <source>
        <dbReference type="ARBA" id="ARBA00022825"/>
    </source>
</evidence>
<dbReference type="PRINTS" id="PR00723">
    <property type="entry name" value="SUBTILISIN"/>
</dbReference>
<protein>
    <submittedName>
        <fullName evidence="6">Alkaline protease</fullName>
    </submittedName>
</protein>
<dbReference type="RefSeq" id="XP_070922792.1">
    <property type="nucleotide sequence ID" value="XM_071066691.1"/>
</dbReference>
<evidence type="ECO:0000259" key="5">
    <source>
        <dbReference type="Pfam" id="PF24476"/>
    </source>
</evidence>
<dbReference type="Pfam" id="PF24476">
    <property type="entry name" value="DUF7580"/>
    <property type="match status" value="1"/>
</dbReference>
<proteinExistence type="predicted"/>
<keyword evidence="1 6" id="KW-0645">Protease</keyword>
<dbReference type="InterPro" id="IPR036852">
    <property type="entry name" value="Peptidase_S8/S53_dom_sf"/>
</dbReference>
<dbReference type="EMBL" id="BAAFSV010000006">
    <property type="protein sequence ID" value="GAB1321062.1"/>
    <property type="molecule type" value="Genomic_DNA"/>
</dbReference>
<name>A0ABQ0GTL1_9PEZI</name>
<dbReference type="Proteomes" id="UP001628179">
    <property type="component" value="Unassembled WGS sequence"/>
</dbReference>
<dbReference type="GO" id="GO:0006508">
    <property type="term" value="P:proteolysis"/>
    <property type="evidence" value="ECO:0007669"/>
    <property type="project" value="UniProtKB-KW"/>
</dbReference>
<dbReference type="Gene3D" id="3.40.50.200">
    <property type="entry name" value="Peptidase S8/S53 domain"/>
    <property type="match status" value="1"/>
</dbReference>
<keyword evidence="2" id="KW-0378">Hydrolase</keyword>
<evidence type="ECO:0000313" key="7">
    <source>
        <dbReference type="Proteomes" id="UP001628179"/>
    </source>
</evidence>
<dbReference type="GO" id="GO:0008233">
    <property type="term" value="F:peptidase activity"/>
    <property type="evidence" value="ECO:0007669"/>
    <property type="project" value="UniProtKB-KW"/>
</dbReference>
<dbReference type="InterPro" id="IPR000209">
    <property type="entry name" value="Peptidase_S8/S53_dom"/>
</dbReference>
<dbReference type="PANTHER" id="PTHR35186">
    <property type="entry name" value="ANK_REP_REGION DOMAIN-CONTAINING PROTEIN"/>
    <property type="match status" value="1"/>
</dbReference>
<sequence length="906" mass="102048">MLEESGVDFALEAVGCLEEIVKALITRYKNRGASVFCNLLNADLCQIRIWLENNRAQADRSHFDEILAVLEAICKGSSTWKPSPSTGKTADLSEKYPELAKLVSKSTYKDARLSLDKLSNDAGATPKEKGSRQKRQMRIHQRFEHVLTKITNTEAAGVVEPRVTRKDESDFSAHLGTLYAVLSRYSVCHDSSASIVPKISLSGYRRHDASGSVFDMLFPDHPHRDRDGSPCNWQNAVVHVGPEVHVLRQNKIVAQPVPAIEYHEFCGTISGRQQEQLFLTVSKKDFKLHHSECPDSIGANAWMMTAPDTPALTLRKILARGELIGSNRAHNKVKIILFYLLTKGVWQFYESELMPTEWTKDTVEFLFEHRERNGTLTAGVFLNQPLISADFHPTPQRQQEHVNLAHRFPKIRELGIMLLEILLGREIDSFRSAPEAAPWLPGGKVTPYTDHRIAVWLFKSKIQADSDMIKPLRDVIGRCLDDQSFRRVIKSRTSPEQPLSSRLREAMYEQLVIPLESLLQVMYDEPYDLSPLHELNGVPATDSNSGIRLTRQQTIPARNSGAAAAETTGTPTEGWCVVCPHISTSPRRRLTIETRPEDENACKRWFKEMDTLQGLLLAKGNHQAVKIAILDTGFSQEWGDLDWDIAPGNYKDFVSGQDYEKRDNTGHGTTVARLVLEIQERAELHVARVFEDEKLTDNTFERMERALKWAVERAADIILIASGTMKPLDNVTRAINTLPDHILVIAAAGNLPECDRVVFPARMARVMHIFATTARNKISRTLNPPPLPRGYNFAILGEAIRPESGGWGFVDPPSGTSFAAAIAAGFAGCLLHFSRLPVAEGERILNLEGYEKMNLIFEELSRDYRDQGYDCIVPWHLMNLIAGELENEGRRRRIRNYLSDVLLQRM</sequence>
<dbReference type="InterPro" id="IPR056002">
    <property type="entry name" value="DUF7580"/>
</dbReference>
<dbReference type="SUPFAM" id="SSF52743">
    <property type="entry name" value="Subtilisin-like"/>
    <property type="match status" value="1"/>
</dbReference>
<feature type="domain" description="DUF7580" evidence="5">
    <location>
        <begin position="170"/>
        <end position="519"/>
    </location>
</feature>
<feature type="domain" description="Peptidase S8/S53" evidence="4">
    <location>
        <begin position="623"/>
        <end position="832"/>
    </location>
</feature>
<dbReference type="GeneID" id="98182014"/>
<evidence type="ECO:0000256" key="2">
    <source>
        <dbReference type="ARBA" id="ARBA00022801"/>
    </source>
</evidence>
<organism evidence="6 7">
    <name type="scientific">Madurella fahalii</name>
    <dbReference type="NCBI Taxonomy" id="1157608"/>
    <lineage>
        <taxon>Eukaryota</taxon>
        <taxon>Fungi</taxon>
        <taxon>Dikarya</taxon>
        <taxon>Ascomycota</taxon>
        <taxon>Pezizomycotina</taxon>
        <taxon>Sordariomycetes</taxon>
        <taxon>Sordariomycetidae</taxon>
        <taxon>Sordariales</taxon>
        <taxon>Sordariales incertae sedis</taxon>
        <taxon>Madurella</taxon>
    </lineage>
</organism>
<evidence type="ECO:0000313" key="6">
    <source>
        <dbReference type="EMBL" id="GAB1321062.1"/>
    </source>
</evidence>
<evidence type="ECO:0000256" key="1">
    <source>
        <dbReference type="ARBA" id="ARBA00022670"/>
    </source>
</evidence>
<keyword evidence="7" id="KW-1185">Reference proteome</keyword>
<gene>
    <name evidence="6" type="ORF">MFIFM68171_11272</name>
</gene>
<comment type="caution">
    <text evidence="6">The sequence shown here is derived from an EMBL/GenBank/DDBJ whole genome shotgun (WGS) entry which is preliminary data.</text>
</comment>
<keyword evidence="3" id="KW-0720">Serine protease</keyword>
<dbReference type="InterPro" id="IPR015500">
    <property type="entry name" value="Peptidase_S8_subtilisin-rel"/>
</dbReference>